<dbReference type="InterPro" id="IPR039422">
    <property type="entry name" value="MarR/SlyA-like"/>
</dbReference>
<dbReference type="InterPro" id="IPR036388">
    <property type="entry name" value="WH-like_DNA-bd_sf"/>
</dbReference>
<dbReference type="STRING" id="1235591.CAK95_14725"/>
<dbReference type="GO" id="GO:0003700">
    <property type="term" value="F:DNA-binding transcription factor activity"/>
    <property type="evidence" value="ECO:0007669"/>
    <property type="project" value="InterPro"/>
</dbReference>
<dbReference type="PRINTS" id="PR00598">
    <property type="entry name" value="HTHMARR"/>
</dbReference>
<dbReference type="Gene3D" id="1.10.10.10">
    <property type="entry name" value="Winged helix-like DNA-binding domain superfamily/Winged helix DNA-binding domain"/>
    <property type="match status" value="1"/>
</dbReference>
<dbReference type="SUPFAM" id="SSF46785">
    <property type="entry name" value="Winged helix' DNA-binding domain"/>
    <property type="match status" value="1"/>
</dbReference>
<gene>
    <name evidence="1" type="ORF">CAK95_14725</name>
</gene>
<dbReference type="AlphaFoldDB" id="A0A1W6ZS58"/>
<dbReference type="Proteomes" id="UP000194137">
    <property type="component" value="Chromosome"/>
</dbReference>
<dbReference type="PROSITE" id="PS50995">
    <property type="entry name" value="HTH_MARR_2"/>
    <property type="match status" value="1"/>
</dbReference>
<dbReference type="InterPro" id="IPR036390">
    <property type="entry name" value="WH_DNA-bd_sf"/>
</dbReference>
<dbReference type="RefSeq" id="WP_086088589.1">
    <property type="nucleotide sequence ID" value="NZ_CP021112.1"/>
</dbReference>
<evidence type="ECO:0000313" key="1">
    <source>
        <dbReference type="EMBL" id="ARQ00192.1"/>
    </source>
</evidence>
<dbReference type="GO" id="GO:0006950">
    <property type="term" value="P:response to stress"/>
    <property type="evidence" value="ECO:0007669"/>
    <property type="project" value="TreeGrafter"/>
</dbReference>
<name>A0A1W6ZS58_9HYPH</name>
<organism evidence="1 2">
    <name type="scientific">Pseudorhodoplanes sinuspersici</name>
    <dbReference type="NCBI Taxonomy" id="1235591"/>
    <lineage>
        <taxon>Bacteria</taxon>
        <taxon>Pseudomonadati</taxon>
        <taxon>Pseudomonadota</taxon>
        <taxon>Alphaproteobacteria</taxon>
        <taxon>Hyphomicrobiales</taxon>
        <taxon>Pseudorhodoplanes</taxon>
    </lineage>
</organism>
<dbReference type="SMART" id="SM00347">
    <property type="entry name" value="HTH_MARR"/>
    <property type="match status" value="1"/>
</dbReference>
<keyword evidence="2" id="KW-1185">Reference proteome</keyword>
<dbReference type="OrthoDB" id="7774677at2"/>
<dbReference type="KEGG" id="psin:CAK95_14725"/>
<sequence length="168" mass="19349">MVKRTVRMNAASKPFDLERFVPFVLNSLSRRLNMRLEKAFRVKRLTIHDWRLLATLANTPFNRPADVANYIATDPSTLSRMIDRFARAGVITRNKPAGEARITELELTKLGRSLYEAAFEVIMQERDFFLASLTANEREQFTRLLVKVSENYEPFLGLPEQRTAKSVA</sequence>
<reference evidence="1 2" key="1">
    <citation type="submission" date="2017-05" db="EMBL/GenBank/DDBJ databases">
        <title>Full genome sequence of Pseudorhodoplanes sinuspersici.</title>
        <authorList>
            <person name="Dastgheib S.M.M."/>
            <person name="Shavandi M."/>
            <person name="Tirandaz H."/>
        </authorList>
    </citation>
    <scope>NUCLEOTIDE SEQUENCE [LARGE SCALE GENOMIC DNA]</scope>
    <source>
        <strain evidence="1 2">RIPI110</strain>
    </source>
</reference>
<dbReference type="EMBL" id="CP021112">
    <property type="protein sequence ID" value="ARQ00192.1"/>
    <property type="molecule type" value="Genomic_DNA"/>
</dbReference>
<dbReference type="PANTHER" id="PTHR33164">
    <property type="entry name" value="TRANSCRIPTIONAL REGULATOR, MARR FAMILY"/>
    <property type="match status" value="1"/>
</dbReference>
<proteinExistence type="predicted"/>
<accession>A0A1W6ZS58</accession>
<dbReference type="Pfam" id="PF01047">
    <property type="entry name" value="MarR"/>
    <property type="match status" value="1"/>
</dbReference>
<protein>
    <submittedName>
        <fullName evidence="1">Uncharacterized protein</fullName>
    </submittedName>
</protein>
<dbReference type="PANTHER" id="PTHR33164:SF43">
    <property type="entry name" value="HTH-TYPE TRANSCRIPTIONAL REPRESSOR YETL"/>
    <property type="match status" value="1"/>
</dbReference>
<evidence type="ECO:0000313" key="2">
    <source>
        <dbReference type="Proteomes" id="UP000194137"/>
    </source>
</evidence>
<dbReference type="InterPro" id="IPR000835">
    <property type="entry name" value="HTH_MarR-typ"/>
</dbReference>